<organism evidence="8">
    <name type="scientific">Naegleria gruberi</name>
    <name type="common">Amoeba</name>
    <dbReference type="NCBI Taxonomy" id="5762"/>
    <lineage>
        <taxon>Eukaryota</taxon>
        <taxon>Discoba</taxon>
        <taxon>Heterolobosea</taxon>
        <taxon>Tetramitia</taxon>
        <taxon>Eutetramitia</taxon>
        <taxon>Vahlkampfiidae</taxon>
        <taxon>Naegleria</taxon>
    </lineage>
</organism>
<feature type="domain" description="Aminoacyl-tRNA synthetase class II (D/K/N)" evidence="6">
    <location>
        <begin position="149"/>
        <end position="450"/>
    </location>
</feature>
<protein>
    <submittedName>
        <fullName evidence="7">Aspartyl-tRNA synthetase</fullName>
    </submittedName>
</protein>
<dbReference type="GO" id="GO:0005524">
    <property type="term" value="F:ATP binding"/>
    <property type="evidence" value="ECO:0007669"/>
    <property type="project" value="InterPro"/>
</dbReference>
<dbReference type="InterPro" id="IPR004523">
    <property type="entry name" value="Asp-tRNA_synthase_2"/>
</dbReference>
<dbReference type="GO" id="GO:0005829">
    <property type="term" value="C:cytosol"/>
    <property type="evidence" value="ECO:0007669"/>
    <property type="project" value="TreeGrafter"/>
</dbReference>
<name>D2VVN2_NAEGR</name>
<keyword evidence="2" id="KW-0436">Ligase</keyword>
<keyword evidence="1" id="KW-0963">Cytoplasm</keyword>
<evidence type="ECO:0000256" key="5">
    <source>
        <dbReference type="ARBA" id="ARBA00023146"/>
    </source>
</evidence>
<dbReference type="EMBL" id="GG738902">
    <property type="protein sequence ID" value="EFC39070.1"/>
    <property type="molecule type" value="Genomic_DNA"/>
</dbReference>
<evidence type="ECO:0000313" key="8">
    <source>
        <dbReference type="Proteomes" id="UP000006671"/>
    </source>
</evidence>
<dbReference type="Gene3D" id="2.40.50.140">
    <property type="entry name" value="Nucleic acid-binding proteins"/>
    <property type="match status" value="1"/>
</dbReference>
<gene>
    <name evidence="7" type="ORF">NAEGRDRAFT_81399</name>
</gene>
<dbReference type="STRING" id="5762.D2VVN2"/>
<dbReference type="InParanoid" id="D2VVN2"/>
<keyword evidence="3" id="KW-0547">Nucleotide-binding</keyword>
<reference evidence="7 8" key="1">
    <citation type="journal article" date="2010" name="Cell">
        <title>The genome of Naegleria gruberi illuminates early eukaryotic versatility.</title>
        <authorList>
            <person name="Fritz-Laylin L.K."/>
            <person name="Prochnik S.E."/>
            <person name="Ginger M.L."/>
            <person name="Dacks J.B."/>
            <person name="Carpenter M.L."/>
            <person name="Field M.C."/>
            <person name="Kuo A."/>
            <person name="Paredez A."/>
            <person name="Chapman J."/>
            <person name="Pham J."/>
            <person name="Shu S."/>
            <person name="Neupane R."/>
            <person name="Cipriano M."/>
            <person name="Mancuso J."/>
            <person name="Tu H."/>
            <person name="Salamov A."/>
            <person name="Lindquist E."/>
            <person name="Shapiro H."/>
            <person name="Lucas S."/>
            <person name="Grigoriev I.V."/>
            <person name="Cande W.Z."/>
            <person name="Fulton C."/>
            <person name="Rokhsar D.S."/>
            <person name="Dawson S.C."/>
        </authorList>
    </citation>
    <scope>NUCLEOTIDE SEQUENCE [LARGE SCALE GENOMIC DNA]</scope>
    <source>
        <strain evidence="7 8">NEG-M</strain>
    </source>
</reference>
<evidence type="ECO:0000256" key="4">
    <source>
        <dbReference type="ARBA" id="ARBA00022840"/>
    </source>
</evidence>
<evidence type="ECO:0000313" key="7">
    <source>
        <dbReference type="EMBL" id="EFC39070.1"/>
    </source>
</evidence>
<dbReference type="Pfam" id="PF00152">
    <property type="entry name" value="tRNA-synt_2"/>
    <property type="match status" value="1"/>
</dbReference>
<sequence length="461" mass="52933">MTQHLYGDKPFSSSDELQSISSIRINDIRIEEINKSMEGETIRLIARASRVVKKGKLCFVRLRRNSHSIQACFLAKNDQEREMVKYIGGIPHESIVEVVGIIVMRKSKSNETVSELELEMKEIYCLSRAQKLDYELDELEDMRQSRSLHTKRYVSLRHSFMHHIFKLQSLIGRKFCEYMYSKDFTEIHTPHIVKNQSDNNISSFTFDYFGNSVELTTSSHLHQQLAIHGGLDRVFEISCAFEKHHGCTHVHLNEKTTLNFGMTIASHYHEVISVVKELLNYIIDEISEYEGLEVIAKHNSRGLEKLKKTEILELTFKEADALLIANCSENEFGGFMALREVASYFKDYTDILIIQNSAHEEVGCFEMPSSTGKGFNNFIILIRGIVVGRGCQYIHDEELLKHQVRCHAPDLVSALKYGAQPCGGCSIDLELFLMQFLQLSNVRFTSLFPRAPTIYENEQLL</sequence>
<dbReference type="KEGG" id="ngr:NAEGRDRAFT_81399"/>
<proteinExistence type="predicted"/>
<dbReference type="InterPro" id="IPR045864">
    <property type="entry name" value="aa-tRNA-synth_II/BPL/LPL"/>
</dbReference>
<dbReference type="AlphaFoldDB" id="D2VVN2"/>
<dbReference type="SUPFAM" id="SSF50249">
    <property type="entry name" value="Nucleic acid-binding proteins"/>
    <property type="match status" value="1"/>
</dbReference>
<dbReference type="GO" id="GO:0006422">
    <property type="term" value="P:aspartyl-tRNA aminoacylation"/>
    <property type="evidence" value="ECO:0007669"/>
    <property type="project" value="InterPro"/>
</dbReference>
<evidence type="ECO:0000256" key="1">
    <source>
        <dbReference type="ARBA" id="ARBA00022490"/>
    </source>
</evidence>
<evidence type="ECO:0000256" key="2">
    <source>
        <dbReference type="ARBA" id="ARBA00022598"/>
    </source>
</evidence>
<dbReference type="GO" id="GO:0003723">
    <property type="term" value="F:RNA binding"/>
    <property type="evidence" value="ECO:0007669"/>
    <property type="project" value="TreeGrafter"/>
</dbReference>
<evidence type="ECO:0000256" key="3">
    <source>
        <dbReference type="ARBA" id="ARBA00022741"/>
    </source>
</evidence>
<dbReference type="OrthoDB" id="372395at2759"/>
<dbReference type="RefSeq" id="XP_002671814.1">
    <property type="nucleotide sequence ID" value="XM_002671768.1"/>
</dbReference>
<evidence type="ECO:0000259" key="6">
    <source>
        <dbReference type="Pfam" id="PF00152"/>
    </source>
</evidence>
<accession>D2VVN2</accession>
<dbReference type="Gene3D" id="3.30.930.10">
    <property type="entry name" value="Bira Bifunctional Protein, Domain 2"/>
    <property type="match status" value="1"/>
</dbReference>
<dbReference type="InterPro" id="IPR004364">
    <property type="entry name" value="Aa-tRNA-synt_II"/>
</dbReference>
<dbReference type="PANTHER" id="PTHR43450:SF1">
    <property type="entry name" value="ASPARTATE--TRNA LIGASE, CYTOPLASMIC"/>
    <property type="match status" value="1"/>
</dbReference>
<dbReference type="GO" id="GO:0004815">
    <property type="term" value="F:aspartate-tRNA ligase activity"/>
    <property type="evidence" value="ECO:0007669"/>
    <property type="project" value="InterPro"/>
</dbReference>
<keyword evidence="5 7" id="KW-0030">Aminoacyl-tRNA synthetase</keyword>
<dbReference type="Proteomes" id="UP000006671">
    <property type="component" value="Unassembled WGS sequence"/>
</dbReference>
<keyword evidence="8" id="KW-1185">Reference proteome</keyword>
<dbReference type="InterPro" id="IPR012340">
    <property type="entry name" value="NA-bd_OB-fold"/>
</dbReference>
<dbReference type="VEuPathDB" id="AmoebaDB:NAEGRDRAFT_81399"/>
<dbReference type="SUPFAM" id="SSF55681">
    <property type="entry name" value="Class II aaRS and biotin synthetases"/>
    <property type="match status" value="1"/>
</dbReference>
<dbReference type="GeneID" id="8858171"/>
<keyword evidence="4" id="KW-0067">ATP-binding</keyword>
<dbReference type="PANTHER" id="PTHR43450">
    <property type="entry name" value="ASPARTYL-TRNA SYNTHETASE"/>
    <property type="match status" value="1"/>
</dbReference>
<dbReference type="eggNOG" id="KOG0556">
    <property type="taxonomic scope" value="Eukaryota"/>
</dbReference>
<dbReference type="GO" id="GO:0017101">
    <property type="term" value="C:aminoacyl-tRNA synthetase multienzyme complex"/>
    <property type="evidence" value="ECO:0007669"/>
    <property type="project" value="TreeGrafter"/>
</dbReference>